<evidence type="ECO:0000313" key="3">
    <source>
        <dbReference type="Proteomes" id="UP001329505"/>
    </source>
</evidence>
<name>A0ABU7GX54_9PSED</name>
<organism evidence="2 3">
    <name type="scientific">Pseudomonas soli</name>
    <dbReference type="NCBI Taxonomy" id="1306993"/>
    <lineage>
        <taxon>Bacteria</taxon>
        <taxon>Pseudomonadati</taxon>
        <taxon>Pseudomonadota</taxon>
        <taxon>Gammaproteobacteria</taxon>
        <taxon>Pseudomonadales</taxon>
        <taxon>Pseudomonadaceae</taxon>
        <taxon>Pseudomonas</taxon>
    </lineage>
</organism>
<evidence type="ECO:0000256" key="1">
    <source>
        <dbReference type="SAM" id="MobiDB-lite"/>
    </source>
</evidence>
<evidence type="ECO:0000313" key="2">
    <source>
        <dbReference type="EMBL" id="MEE1883373.1"/>
    </source>
</evidence>
<protein>
    <submittedName>
        <fullName evidence="2">Uncharacterized protein</fullName>
    </submittedName>
</protein>
<proteinExistence type="predicted"/>
<sequence length="94" mass="10219">MTSKTEGIAPIPRPKPRLSGKGEPPQSAGDTTSGGHNTSAPPDGKLVDLGFKTSAEYRKNFRLFCADQDKAQVDVFKEAMADLMRKKGWPTIIE</sequence>
<feature type="compositionally biased region" description="Polar residues" evidence="1">
    <location>
        <begin position="28"/>
        <end position="40"/>
    </location>
</feature>
<dbReference type="Proteomes" id="UP001329505">
    <property type="component" value="Unassembled WGS sequence"/>
</dbReference>
<accession>A0ABU7GX54</accession>
<reference evidence="2 3" key="1">
    <citation type="submission" date="2024-01" db="EMBL/GenBank/DDBJ databases">
        <title>Unpublished Manusciprt.</title>
        <authorList>
            <person name="Duman M."/>
            <person name="Valdes E.G."/>
            <person name="Ajmi N."/>
            <person name="Altun S."/>
            <person name="Saticioglu I.B."/>
        </authorList>
    </citation>
    <scope>NUCLEOTIDE SEQUENCE [LARGE SCALE GENOMIC DNA]</scope>
    <source>
        <strain evidence="2 3">139P</strain>
    </source>
</reference>
<keyword evidence="3" id="KW-1185">Reference proteome</keyword>
<feature type="region of interest" description="Disordered" evidence="1">
    <location>
        <begin position="1"/>
        <end position="48"/>
    </location>
</feature>
<dbReference type="RefSeq" id="WP_330126550.1">
    <property type="nucleotide sequence ID" value="NZ_JAZDQQ010000032.1"/>
</dbReference>
<gene>
    <name evidence="2" type="ORF">V0R55_24725</name>
</gene>
<dbReference type="EMBL" id="JAZDQQ010000032">
    <property type="protein sequence ID" value="MEE1883373.1"/>
    <property type="molecule type" value="Genomic_DNA"/>
</dbReference>
<comment type="caution">
    <text evidence="2">The sequence shown here is derived from an EMBL/GenBank/DDBJ whole genome shotgun (WGS) entry which is preliminary data.</text>
</comment>